<protein>
    <submittedName>
        <fullName evidence="2">Peptidase inhibitor family I36 protein</fullName>
    </submittedName>
</protein>
<evidence type="ECO:0000256" key="1">
    <source>
        <dbReference type="SAM" id="SignalP"/>
    </source>
</evidence>
<dbReference type="Proteomes" id="UP001236014">
    <property type="component" value="Chromosome"/>
</dbReference>
<name>A0A9Y2MRD8_9PSEU</name>
<dbReference type="Gene3D" id="2.60.20.10">
    <property type="entry name" value="Crystallins"/>
    <property type="match status" value="1"/>
</dbReference>
<reference evidence="2 3" key="1">
    <citation type="submission" date="2023-06" db="EMBL/GenBank/DDBJ databases">
        <authorList>
            <person name="Oyuntsetseg B."/>
            <person name="Kim S.B."/>
        </authorList>
    </citation>
    <scope>NUCLEOTIDE SEQUENCE [LARGE SCALE GENOMIC DNA]</scope>
    <source>
        <strain evidence="2 3">2-15</strain>
    </source>
</reference>
<keyword evidence="1" id="KW-0732">Signal</keyword>
<organism evidence="2 3">
    <name type="scientific">Amycolatopsis carbonis</name>
    <dbReference type="NCBI Taxonomy" id="715471"/>
    <lineage>
        <taxon>Bacteria</taxon>
        <taxon>Bacillati</taxon>
        <taxon>Actinomycetota</taxon>
        <taxon>Actinomycetes</taxon>
        <taxon>Pseudonocardiales</taxon>
        <taxon>Pseudonocardiaceae</taxon>
        <taxon>Amycolatopsis</taxon>
    </lineage>
</organism>
<feature type="signal peptide" evidence="1">
    <location>
        <begin position="1"/>
        <end position="24"/>
    </location>
</feature>
<feature type="chain" id="PRO_5040893406" evidence="1">
    <location>
        <begin position="25"/>
        <end position="132"/>
    </location>
</feature>
<dbReference type="AlphaFoldDB" id="A0A9Y2MRD8"/>
<keyword evidence="3" id="KW-1185">Reference proteome</keyword>
<evidence type="ECO:0000313" key="2">
    <source>
        <dbReference type="EMBL" id="WIX78340.1"/>
    </source>
</evidence>
<evidence type="ECO:0000313" key="3">
    <source>
        <dbReference type="Proteomes" id="UP001236014"/>
    </source>
</evidence>
<gene>
    <name evidence="2" type="ORF">QRX50_44450</name>
</gene>
<dbReference type="KEGG" id="acab:QRX50_44450"/>
<dbReference type="Pfam" id="PF03995">
    <property type="entry name" value="Inhibitor_I36"/>
    <property type="match status" value="1"/>
</dbReference>
<proteinExistence type="predicted"/>
<sequence>MSKIRSAAAIAAAIAGVAAGTVVAAAPASAATAPCPANYYCFYQNASYTGWHLNYSSTPSGSFNNPPASSGDKRSQLSSIINNGNRTICLYNHRGVLGDKLILKVGPFKDYKNLADIPGTNDKADSWKINAC</sequence>
<accession>A0A9Y2MRD8</accession>
<dbReference type="RefSeq" id="WP_285969061.1">
    <property type="nucleotide sequence ID" value="NZ_CP127294.1"/>
</dbReference>
<dbReference type="EMBL" id="CP127294">
    <property type="protein sequence ID" value="WIX78340.1"/>
    <property type="molecule type" value="Genomic_DNA"/>
</dbReference>